<evidence type="ECO:0000313" key="7">
    <source>
        <dbReference type="Proteomes" id="UP001418637"/>
    </source>
</evidence>
<dbReference type="InterPro" id="IPR036388">
    <property type="entry name" value="WH-like_DNA-bd_sf"/>
</dbReference>
<feature type="domain" description="HTH iclR-type" evidence="4">
    <location>
        <begin position="5"/>
        <end position="65"/>
    </location>
</feature>
<dbReference type="SMART" id="SM00346">
    <property type="entry name" value="HTH_ICLR"/>
    <property type="match status" value="1"/>
</dbReference>
<gene>
    <name evidence="6" type="ORF">WJT86_05665</name>
</gene>
<evidence type="ECO:0000256" key="1">
    <source>
        <dbReference type="ARBA" id="ARBA00023015"/>
    </source>
</evidence>
<dbReference type="SUPFAM" id="SSF46785">
    <property type="entry name" value="Winged helix' DNA-binding domain"/>
    <property type="match status" value="1"/>
</dbReference>
<protein>
    <submittedName>
        <fullName evidence="6">IclR family transcriptional regulator</fullName>
    </submittedName>
</protein>
<dbReference type="InterPro" id="IPR050707">
    <property type="entry name" value="HTH_MetabolicPath_Reg"/>
</dbReference>
<dbReference type="Proteomes" id="UP001418637">
    <property type="component" value="Unassembled WGS sequence"/>
</dbReference>
<keyword evidence="3" id="KW-0804">Transcription</keyword>
<evidence type="ECO:0000259" key="4">
    <source>
        <dbReference type="PROSITE" id="PS51077"/>
    </source>
</evidence>
<keyword evidence="2" id="KW-0238">DNA-binding</keyword>
<name>A0ABV0BIQ0_9HYPH</name>
<reference evidence="6 7" key="1">
    <citation type="submission" date="2024-04" db="EMBL/GenBank/DDBJ databases">
        <title>A novel species isolated from cricket.</title>
        <authorList>
            <person name="Wang H.-C."/>
        </authorList>
    </citation>
    <scope>NUCLEOTIDE SEQUENCE [LARGE SCALE GENOMIC DNA]</scope>
    <source>
        <strain evidence="6 7">WL0021</strain>
    </source>
</reference>
<keyword evidence="7" id="KW-1185">Reference proteome</keyword>
<feature type="domain" description="IclR-ED" evidence="5">
    <location>
        <begin position="66"/>
        <end position="249"/>
    </location>
</feature>
<dbReference type="PROSITE" id="PS51078">
    <property type="entry name" value="ICLR_ED"/>
    <property type="match status" value="1"/>
</dbReference>
<proteinExistence type="predicted"/>
<dbReference type="InterPro" id="IPR029016">
    <property type="entry name" value="GAF-like_dom_sf"/>
</dbReference>
<dbReference type="PANTHER" id="PTHR30136">
    <property type="entry name" value="HELIX-TURN-HELIX TRANSCRIPTIONAL REGULATOR, ICLR FAMILY"/>
    <property type="match status" value="1"/>
</dbReference>
<evidence type="ECO:0000259" key="5">
    <source>
        <dbReference type="PROSITE" id="PS51078"/>
    </source>
</evidence>
<evidence type="ECO:0000256" key="3">
    <source>
        <dbReference type="ARBA" id="ARBA00023163"/>
    </source>
</evidence>
<dbReference type="InterPro" id="IPR036390">
    <property type="entry name" value="WH_DNA-bd_sf"/>
</dbReference>
<evidence type="ECO:0000313" key="6">
    <source>
        <dbReference type="EMBL" id="MEN3930550.1"/>
    </source>
</evidence>
<dbReference type="InterPro" id="IPR005471">
    <property type="entry name" value="Tscrpt_reg_IclR_N"/>
</dbReference>
<dbReference type="Pfam" id="PF01614">
    <property type="entry name" value="IclR_C"/>
    <property type="match status" value="1"/>
</dbReference>
<dbReference type="Gene3D" id="1.10.10.10">
    <property type="entry name" value="Winged helix-like DNA-binding domain superfamily/Winged helix DNA-binding domain"/>
    <property type="match status" value="1"/>
</dbReference>
<sequence>MSIPAPALKKGFDILDLVSRQPGIGFTEIRNTLSLPKSSAHVLLRSLSEIGALAQQPDGGYVLGLRLFELGSIAAAQRNISDVAVPYLRQLAHEVQLTCHLGVREGDEAVYLAKLECQQPIRISSWAGKRVSLHSSSLGKALLAWMPEYELDEILSRFEWVQKLPKTIQDISAYKQCLAKVREQGWAIDDEEDVRNLRCLGAPIRDMNGNIVAAISAAGTTFQIDDNRIASLASRLLEVAHEISGALGFSGYHPDR</sequence>
<dbReference type="EMBL" id="JBBYXI010000002">
    <property type="protein sequence ID" value="MEN3930550.1"/>
    <property type="molecule type" value="Genomic_DNA"/>
</dbReference>
<accession>A0ABV0BIQ0</accession>
<dbReference type="PROSITE" id="PS51077">
    <property type="entry name" value="HTH_ICLR"/>
    <property type="match status" value="1"/>
</dbReference>
<organism evidence="6 7">
    <name type="scientific">Hohaiivirga grylli</name>
    <dbReference type="NCBI Taxonomy" id="3133970"/>
    <lineage>
        <taxon>Bacteria</taxon>
        <taxon>Pseudomonadati</taxon>
        <taxon>Pseudomonadota</taxon>
        <taxon>Alphaproteobacteria</taxon>
        <taxon>Hyphomicrobiales</taxon>
        <taxon>Methylobacteriaceae</taxon>
        <taxon>Hohaiivirga</taxon>
    </lineage>
</organism>
<dbReference type="RefSeq" id="WP_346336555.1">
    <property type="nucleotide sequence ID" value="NZ_JBBYXI010000002.1"/>
</dbReference>
<dbReference type="InterPro" id="IPR014757">
    <property type="entry name" value="Tscrpt_reg_IclR_C"/>
</dbReference>
<comment type="caution">
    <text evidence="6">The sequence shown here is derived from an EMBL/GenBank/DDBJ whole genome shotgun (WGS) entry which is preliminary data.</text>
</comment>
<dbReference type="Pfam" id="PF09339">
    <property type="entry name" value="HTH_IclR"/>
    <property type="match status" value="1"/>
</dbReference>
<dbReference type="SUPFAM" id="SSF55781">
    <property type="entry name" value="GAF domain-like"/>
    <property type="match status" value="1"/>
</dbReference>
<dbReference type="Gene3D" id="3.30.450.40">
    <property type="match status" value="1"/>
</dbReference>
<evidence type="ECO:0000256" key="2">
    <source>
        <dbReference type="ARBA" id="ARBA00023125"/>
    </source>
</evidence>
<keyword evidence="1" id="KW-0805">Transcription regulation</keyword>
<dbReference type="PANTHER" id="PTHR30136:SF7">
    <property type="entry name" value="HTH-TYPE TRANSCRIPTIONAL REGULATOR KDGR-RELATED"/>
    <property type="match status" value="1"/>
</dbReference>